<dbReference type="HOGENOM" id="CLU_1379537_0_0_1"/>
<dbReference type="EMBL" id="KB201459">
    <property type="protein sequence ID" value="ESO96443.1"/>
    <property type="molecule type" value="Genomic_DNA"/>
</dbReference>
<dbReference type="OrthoDB" id="6156036at2759"/>
<dbReference type="CTD" id="20238173"/>
<protein>
    <submittedName>
        <fullName evidence="2">Uncharacterized protein</fullName>
    </submittedName>
</protein>
<dbReference type="AlphaFoldDB" id="V3ZY44"/>
<name>V3ZY44_LOTGI</name>
<keyword evidence="3" id="KW-1185">Reference proteome</keyword>
<dbReference type="Proteomes" id="UP000030746">
    <property type="component" value="Unassembled WGS sequence"/>
</dbReference>
<organism evidence="2 3">
    <name type="scientific">Lottia gigantea</name>
    <name type="common">Giant owl limpet</name>
    <dbReference type="NCBI Taxonomy" id="225164"/>
    <lineage>
        <taxon>Eukaryota</taxon>
        <taxon>Metazoa</taxon>
        <taxon>Spiralia</taxon>
        <taxon>Lophotrochozoa</taxon>
        <taxon>Mollusca</taxon>
        <taxon>Gastropoda</taxon>
        <taxon>Patellogastropoda</taxon>
        <taxon>Lottioidea</taxon>
        <taxon>Lottiidae</taxon>
        <taxon>Lottia</taxon>
    </lineage>
</organism>
<accession>V3ZY44</accession>
<dbReference type="STRING" id="225164.V3ZY44"/>
<reference evidence="2 3" key="1">
    <citation type="journal article" date="2013" name="Nature">
        <title>Insights into bilaterian evolution from three spiralian genomes.</title>
        <authorList>
            <person name="Simakov O."/>
            <person name="Marletaz F."/>
            <person name="Cho S.J."/>
            <person name="Edsinger-Gonzales E."/>
            <person name="Havlak P."/>
            <person name="Hellsten U."/>
            <person name="Kuo D.H."/>
            <person name="Larsson T."/>
            <person name="Lv J."/>
            <person name="Arendt D."/>
            <person name="Savage R."/>
            <person name="Osoegawa K."/>
            <person name="de Jong P."/>
            <person name="Grimwood J."/>
            <person name="Chapman J.A."/>
            <person name="Shapiro H."/>
            <person name="Aerts A."/>
            <person name="Otillar R.P."/>
            <person name="Terry A.Y."/>
            <person name="Boore J.L."/>
            <person name="Grigoriev I.V."/>
            <person name="Lindberg D.R."/>
            <person name="Seaver E.C."/>
            <person name="Weisblat D.A."/>
            <person name="Putnam N.H."/>
            <person name="Rokhsar D.S."/>
        </authorList>
    </citation>
    <scope>NUCLEOTIDE SEQUENCE [LARGE SCALE GENOMIC DNA]</scope>
</reference>
<evidence type="ECO:0000256" key="1">
    <source>
        <dbReference type="SAM" id="Coils"/>
    </source>
</evidence>
<dbReference type="KEGG" id="lgi:LOTGIDRAFT_159852"/>
<proteinExistence type="predicted"/>
<keyword evidence="1" id="KW-0175">Coiled coil</keyword>
<dbReference type="GeneID" id="20238173"/>
<evidence type="ECO:0000313" key="2">
    <source>
        <dbReference type="EMBL" id="ESO96443.1"/>
    </source>
</evidence>
<dbReference type="RefSeq" id="XP_009052806.1">
    <property type="nucleotide sequence ID" value="XM_009054558.1"/>
</dbReference>
<evidence type="ECO:0000313" key="3">
    <source>
        <dbReference type="Proteomes" id="UP000030746"/>
    </source>
</evidence>
<sequence length="198" mass="22956">MNYSDHSTELQLANEKIQSADNLNNAIKKENERLGKLVIELEEKAEASELQINSISREYRILLEEKEKENKELKKKQHELLEYQAKSALSDQNIPLSHSASTPSLYSSITVELYELFYCSLTYEGHDFYHECFITGLSNYNDDTDIGDTISLQHEVNRLRQQLLQLQSESQHWKSVAGQLVPYCNKSIVFDSRYQFLA</sequence>
<feature type="coiled-coil region" evidence="1">
    <location>
        <begin position="10"/>
        <end position="86"/>
    </location>
</feature>
<gene>
    <name evidence="2" type="ORF">LOTGIDRAFT_159852</name>
</gene>